<evidence type="ECO:0000313" key="3">
    <source>
        <dbReference type="Proteomes" id="UP000236745"/>
    </source>
</evidence>
<feature type="signal peptide" evidence="1">
    <location>
        <begin position="1"/>
        <end position="27"/>
    </location>
</feature>
<accession>A0A1H6AJF7</accession>
<dbReference type="Pfam" id="PF07044">
    <property type="entry name" value="DUF1329"/>
    <property type="match status" value="1"/>
</dbReference>
<dbReference type="RefSeq" id="WP_104003186.1">
    <property type="nucleotide sequence ID" value="NZ_FNVQ01000002.1"/>
</dbReference>
<evidence type="ECO:0000256" key="1">
    <source>
        <dbReference type="SAM" id="SignalP"/>
    </source>
</evidence>
<dbReference type="CDD" id="cd16329">
    <property type="entry name" value="LolA_like"/>
    <property type="match status" value="1"/>
</dbReference>
<evidence type="ECO:0008006" key="4">
    <source>
        <dbReference type="Google" id="ProtNLM"/>
    </source>
</evidence>
<proteinExistence type="predicted"/>
<evidence type="ECO:0000313" key="2">
    <source>
        <dbReference type="EMBL" id="SEG48869.1"/>
    </source>
</evidence>
<dbReference type="Gene3D" id="2.50.20.10">
    <property type="entry name" value="Lipoprotein localisation LolA/LolB/LppX"/>
    <property type="match status" value="1"/>
</dbReference>
<dbReference type="OrthoDB" id="178023at2"/>
<dbReference type="Proteomes" id="UP000236745">
    <property type="component" value="Unassembled WGS sequence"/>
</dbReference>
<organism evidence="2 3">
    <name type="scientific">Marinobacterium lutimaris</name>
    <dbReference type="NCBI Taxonomy" id="568106"/>
    <lineage>
        <taxon>Bacteria</taxon>
        <taxon>Pseudomonadati</taxon>
        <taxon>Pseudomonadota</taxon>
        <taxon>Gammaproteobacteria</taxon>
        <taxon>Oceanospirillales</taxon>
        <taxon>Oceanospirillaceae</taxon>
        <taxon>Marinobacterium</taxon>
    </lineage>
</organism>
<sequence>MITTTKLKALSVAIIGVCSLSAQLSMAGVSAEEAAKLGDSLTPLGAEMAASADGLIPAWTGGYTPKDAAEAEQDIPDLFGDDKPLYSITAANLAEYADKLTEGTKRMFELYPDTYRIDVYPTVRTAKAPDWVYENTATNATRATIEEINGAPVVKGAFAGIPFPIPENGAEVMWNHLMFWRGFAADMIFRHYLITADGQSVMTTDGESVMQMPFYDRDSSVEEFDKDGDRWLFRLKNIGPPIRAGEQIMGRNNVDPEKSQSHVYLTGQRRVRKLPNACCDTPTPATAGVMSFDELTVFSGRLDRFDWKLIGKQEMLIPYNNNAIQHLDSPEAAFDKHHLNPDHVRWEMHRVWVVEANLKEGERHQLPRSRYYIDEDTWSATLADRWDAQGELAKTLWALNAVIPKAPGTIPMTSGFYDLTSKSWFVQNFYVGDDHTYRLVDRHGAAEFNPAIMAGRGVR</sequence>
<dbReference type="InterPro" id="IPR010752">
    <property type="entry name" value="DUF1329"/>
</dbReference>
<dbReference type="EMBL" id="FNVQ01000002">
    <property type="protein sequence ID" value="SEG48869.1"/>
    <property type="molecule type" value="Genomic_DNA"/>
</dbReference>
<reference evidence="2 3" key="1">
    <citation type="submission" date="2016-10" db="EMBL/GenBank/DDBJ databases">
        <authorList>
            <person name="de Groot N.N."/>
        </authorList>
    </citation>
    <scope>NUCLEOTIDE SEQUENCE [LARGE SCALE GENOMIC DNA]</scope>
    <source>
        <strain evidence="2 3">DSM 22012</strain>
    </source>
</reference>
<keyword evidence="1" id="KW-0732">Signal</keyword>
<name>A0A1H6AJF7_9GAMM</name>
<keyword evidence="3" id="KW-1185">Reference proteome</keyword>
<feature type="chain" id="PRO_5009292747" description="DUF1329 domain-containing protein" evidence="1">
    <location>
        <begin position="28"/>
        <end position="459"/>
    </location>
</feature>
<protein>
    <recommendedName>
        <fullName evidence="4">DUF1329 domain-containing protein</fullName>
    </recommendedName>
</protein>
<dbReference type="AlphaFoldDB" id="A0A1H6AJF7"/>
<gene>
    <name evidence="2" type="ORF">SAMN05444390_10272</name>
</gene>